<dbReference type="OrthoDB" id="7130006at2759"/>
<sequence>MCRFSWQFLRGLFNSPPLSSPIRAGPKQNQTETAKSKMEKESGMESIRHSTVSVNGINMHVAEKGEGPVVLFIHGFPELWYSWRHQILDLASRGYRKEIGNGIVMQEPGEIEAEFAKIGTERVMTEFLTYHTPKPLMLPKGKGFGHPLDTPIPLPPWLSHQDIQYYASKFDTKGFTAPINYYRNLDRNWELNAPFTGAQVKVPVKFIVGDLDLSYNSFGTKEYINSGEMKKDVPFLEEVVVMEGVGHFLQEEKPREISDHIYQFITKF</sequence>
<dbReference type="InterPro" id="IPR029058">
    <property type="entry name" value="AB_hydrolase_fold"/>
</dbReference>
<protein>
    <submittedName>
        <fullName evidence="3">Uncharacterized protein LOC111009320</fullName>
    </submittedName>
</protein>
<evidence type="ECO:0000313" key="3">
    <source>
        <dbReference type="RefSeq" id="XP_022138061.1"/>
    </source>
</evidence>
<feature type="region of interest" description="Disordered" evidence="1">
    <location>
        <begin position="19"/>
        <end position="47"/>
    </location>
</feature>
<name>A0A6J1C8M9_MOMCH</name>
<dbReference type="GeneID" id="111009320"/>
<proteinExistence type="predicted"/>
<dbReference type="RefSeq" id="XP_022138061.1">
    <property type="nucleotide sequence ID" value="XM_022282369.1"/>
</dbReference>
<dbReference type="PANTHER" id="PTHR43329">
    <property type="entry name" value="EPOXIDE HYDROLASE"/>
    <property type="match status" value="1"/>
</dbReference>
<dbReference type="Proteomes" id="UP000504603">
    <property type="component" value="Unplaced"/>
</dbReference>
<evidence type="ECO:0000313" key="2">
    <source>
        <dbReference type="Proteomes" id="UP000504603"/>
    </source>
</evidence>
<keyword evidence="2" id="KW-1185">Reference proteome</keyword>
<evidence type="ECO:0000256" key="1">
    <source>
        <dbReference type="SAM" id="MobiDB-lite"/>
    </source>
</evidence>
<dbReference type="SUPFAM" id="SSF53474">
    <property type="entry name" value="alpha/beta-Hydrolases"/>
    <property type="match status" value="1"/>
</dbReference>
<feature type="compositionally biased region" description="Basic and acidic residues" evidence="1">
    <location>
        <begin position="34"/>
        <end position="47"/>
    </location>
</feature>
<dbReference type="KEGG" id="mcha:111009320"/>
<dbReference type="AlphaFoldDB" id="A0A6J1C8M9"/>
<dbReference type="Gene3D" id="3.40.50.1820">
    <property type="entry name" value="alpha/beta hydrolase"/>
    <property type="match status" value="2"/>
</dbReference>
<organism evidence="2 3">
    <name type="scientific">Momordica charantia</name>
    <name type="common">Bitter gourd</name>
    <name type="synonym">Balsam pear</name>
    <dbReference type="NCBI Taxonomy" id="3673"/>
    <lineage>
        <taxon>Eukaryota</taxon>
        <taxon>Viridiplantae</taxon>
        <taxon>Streptophyta</taxon>
        <taxon>Embryophyta</taxon>
        <taxon>Tracheophyta</taxon>
        <taxon>Spermatophyta</taxon>
        <taxon>Magnoliopsida</taxon>
        <taxon>eudicotyledons</taxon>
        <taxon>Gunneridae</taxon>
        <taxon>Pentapetalae</taxon>
        <taxon>rosids</taxon>
        <taxon>fabids</taxon>
        <taxon>Cucurbitales</taxon>
        <taxon>Cucurbitaceae</taxon>
        <taxon>Momordiceae</taxon>
        <taxon>Momordica</taxon>
    </lineage>
</organism>
<reference evidence="3" key="1">
    <citation type="submission" date="2025-08" db="UniProtKB">
        <authorList>
            <consortium name="RefSeq"/>
        </authorList>
    </citation>
    <scope>IDENTIFICATION</scope>
    <source>
        <strain evidence="3">OHB3-1</strain>
    </source>
</reference>
<accession>A0A6J1C8M9</accession>
<gene>
    <name evidence="3" type="primary">LOC111009320</name>
</gene>